<evidence type="ECO:0000313" key="1">
    <source>
        <dbReference type="EMBL" id="KMY51448.1"/>
    </source>
</evidence>
<reference evidence="2" key="1">
    <citation type="submission" date="2015-07" db="EMBL/GenBank/DDBJ databases">
        <title>Genome sequencing project for genomic taxonomy and phylogenomics of Bacillus-like bacteria.</title>
        <authorList>
            <person name="Liu B."/>
            <person name="Wang J."/>
            <person name="Zhu Y."/>
            <person name="Liu G."/>
            <person name="Chen Q."/>
            <person name="Chen Z."/>
            <person name="Lan J."/>
            <person name="Che J."/>
            <person name="Ge C."/>
            <person name="Shi H."/>
            <person name="Pan Z."/>
            <person name="Liu X."/>
        </authorList>
    </citation>
    <scope>NUCLEOTIDE SEQUENCE [LARGE SCALE GENOMIC DNA]</scope>
    <source>
        <strain evidence="2">FJAT-27997</strain>
    </source>
</reference>
<dbReference type="RefSeq" id="WP_049682798.1">
    <property type="nucleotide sequence ID" value="NZ_LFZW01000001.1"/>
</dbReference>
<keyword evidence="2" id="KW-1185">Reference proteome</keyword>
<accession>A0A0K9GXR2</accession>
<gene>
    <name evidence="1" type="ORF">AC625_19455</name>
</gene>
<protein>
    <submittedName>
        <fullName evidence="1">Uncharacterized protein</fullName>
    </submittedName>
</protein>
<organism evidence="1 2">
    <name type="scientific">Peribacillus loiseleuriae</name>
    <dbReference type="NCBI Taxonomy" id="1679170"/>
    <lineage>
        <taxon>Bacteria</taxon>
        <taxon>Bacillati</taxon>
        <taxon>Bacillota</taxon>
        <taxon>Bacilli</taxon>
        <taxon>Bacillales</taxon>
        <taxon>Bacillaceae</taxon>
        <taxon>Peribacillus</taxon>
    </lineage>
</organism>
<dbReference type="PATRIC" id="fig|1679170.3.peg.4416"/>
<dbReference type="AlphaFoldDB" id="A0A0K9GXR2"/>
<sequence length="199" mass="23167">MKRLPFERPTNYYDERLFPIDEKICSLLNERKELSNQNPGCPPNEIISNWAGKYGFYEEYLQTLFSTMRQEDYFKPRIEPSEFIKHVPVFKTFENEGIMYTVTFVRQYSNASVIYLYIDWDATNNALNDLDNHRFFELSIDDTFDCRSEGGGGTQGHISNNFIVSPPLPDHFSGIELVFKEGLPFSDNPTGLEFVIQLD</sequence>
<dbReference type="Proteomes" id="UP000037146">
    <property type="component" value="Unassembled WGS sequence"/>
</dbReference>
<evidence type="ECO:0000313" key="2">
    <source>
        <dbReference type="Proteomes" id="UP000037146"/>
    </source>
</evidence>
<dbReference type="OrthoDB" id="1797229at2"/>
<comment type="caution">
    <text evidence="1">The sequence shown here is derived from an EMBL/GenBank/DDBJ whole genome shotgun (WGS) entry which is preliminary data.</text>
</comment>
<dbReference type="EMBL" id="LFZW01000001">
    <property type="protein sequence ID" value="KMY51448.1"/>
    <property type="molecule type" value="Genomic_DNA"/>
</dbReference>
<name>A0A0K9GXR2_9BACI</name>
<proteinExistence type="predicted"/>